<protein>
    <submittedName>
        <fullName evidence="2">Uncharacterized protein</fullName>
    </submittedName>
</protein>
<proteinExistence type="predicted"/>
<accession>A0ABQ9H7X5</accession>
<gene>
    <name evidence="2" type="ORF">PR048_016883</name>
</gene>
<dbReference type="EMBL" id="JARBHB010000006">
    <property type="protein sequence ID" value="KAJ8880414.1"/>
    <property type="molecule type" value="Genomic_DNA"/>
</dbReference>
<name>A0ABQ9H7X5_9NEOP</name>
<evidence type="ECO:0000313" key="2">
    <source>
        <dbReference type="EMBL" id="KAJ8880414.1"/>
    </source>
</evidence>
<reference evidence="2 3" key="1">
    <citation type="submission" date="2023-02" db="EMBL/GenBank/DDBJ databases">
        <title>LHISI_Scaffold_Assembly.</title>
        <authorList>
            <person name="Stuart O.P."/>
            <person name="Cleave R."/>
            <person name="Magrath M.J.L."/>
            <person name="Mikheyev A.S."/>
        </authorList>
    </citation>
    <scope>NUCLEOTIDE SEQUENCE [LARGE SCALE GENOMIC DNA]</scope>
    <source>
        <strain evidence="2">Daus_M_001</strain>
        <tissue evidence="2">Leg muscle</tissue>
    </source>
</reference>
<sequence>MMTEVSVNVGPQNAGAPPPSAPHHHPTLKTDPGQGQATIKVNINYFKTIPGILKLVQLVSTYTLSLPECSYRGCRKLPASVIEAEGGGVPPPLPS</sequence>
<feature type="region of interest" description="Disordered" evidence="1">
    <location>
        <begin position="1"/>
        <end position="34"/>
    </location>
</feature>
<evidence type="ECO:0000256" key="1">
    <source>
        <dbReference type="SAM" id="MobiDB-lite"/>
    </source>
</evidence>
<organism evidence="2 3">
    <name type="scientific">Dryococelus australis</name>
    <dbReference type="NCBI Taxonomy" id="614101"/>
    <lineage>
        <taxon>Eukaryota</taxon>
        <taxon>Metazoa</taxon>
        <taxon>Ecdysozoa</taxon>
        <taxon>Arthropoda</taxon>
        <taxon>Hexapoda</taxon>
        <taxon>Insecta</taxon>
        <taxon>Pterygota</taxon>
        <taxon>Neoptera</taxon>
        <taxon>Polyneoptera</taxon>
        <taxon>Phasmatodea</taxon>
        <taxon>Verophasmatodea</taxon>
        <taxon>Anareolatae</taxon>
        <taxon>Phasmatidae</taxon>
        <taxon>Eurycanthinae</taxon>
        <taxon>Dryococelus</taxon>
    </lineage>
</organism>
<evidence type="ECO:0000313" key="3">
    <source>
        <dbReference type="Proteomes" id="UP001159363"/>
    </source>
</evidence>
<keyword evidence="3" id="KW-1185">Reference proteome</keyword>
<dbReference type="Proteomes" id="UP001159363">
    <property type="component" value="Chromosome 5"/>
</dbReference>
<comment type="caution">
    <text evidence="2">The sequence shown here is derived from an EMBL/GenBank/DDBJ whole genome shotgun (WGS) entry which is preliminary data.</text>
</comment>
<feature type="compositionally biased region" description="Polar residues" evidence="1">
    <location>
        <begin position="1"/>
        <end position="11"/>
    </location>
</feature>